<dbReference type="PANTHER" id="PTHR37012">
    <property type="entry name" value="B-ZIP TRANSCRIPTION FACTOR (EUROFUNG)-RELATED"/>
    <property type="match status" value="1"/>
</dbReference>
<proteinExistence type="predicted"/>
<feature type="region of interest" description="Disordered" evidence="1">
    <location>
        <begin position="1"/>
        <end position="41"/>
    </location>
</feature>
<accession>A0ABR3SH70</accession>
<dbReference type="CDD" id="cd14688">
    <property type="entry name" value="bZIP_YAP"/>
    <property type="match status" value="1"/>
</dbReference>
<dbReference type="EMBL" id="JAJVDC020000181">
    <property type="protein sequence ID" value="KAL1619753.1"/>
    <property type="molecule type" value="Genomic_DNA"/>
</dbReference>
<feature type="region of interest" description="Disordered" evidence="1">
    <location>
        <begin position="139"/>
        <end position="204"/>
    </location>
</feature>
<protein>
    <recommendedName>
        <fullName evidence="4">BZIP transcription factor</fullName>
    </recommendedName>
</protein>
<evidence type="ECO:0000313" key="2">
    <source>
        <dbReference type="EMBL" id="KAL1619753.1"/>
    </source>
</evidence>
<dbReference type="PANTHER" id="PTHR37012:SF2">
    <property type="entry name" value="BZIP DOMAIN-CONTAINING PROTEIN-RELATED"/>
    <property type="match status" value="1"/>
</dbReference>
<feature type="region of interest" description="Disordered" evidence="1">
    <location>
        <begin position="297"/>
        <end position="318"/>
    </location>
</feature>
<comment type="caution">
    <text evidence="2">The sequence shown here is derived from an EMBL/GenBank/DDBJ whole genome shotgun (WGS) entry which is preliminary data.</text>
</comment>
<dbReference type="Pfam" id="PF11905">
    <property type="entry name" value="DUF3425"/>
    <property type="match status" value="1"/>
</dbReference>
<keyword evidence="3" id="KW-1185">Reference proteome</keyword>
<feature type="compositionally biased region" description="Basic and acidic residues" evidence="1">
    <location>
        <begin position="143"/>
        <end position="166"/>
    </location>
</feature>
<dbReference type="InterPro" id="IPR021833">
    <property type="entry name" value="DUF3425"/>
</dbReference>
<evidence type="ECO:0008006" key="4">
    <source>
        <dbReference type="Google" id="ProtNLM"/>
    </source>
</evidence>
<sequence length="406" mass="44727">MTTSGSAPGEMLQGAPPRRRRRVVASLTDQQAQRKRDLDRRAQRALRERTKTRIQELEESLDQLKSLHAHRERASEDQIRVLQQENRALRACLGNVGRYAMDALSDGLAAESSALHSREPHNGTWSGGSALMQASEALTHASAGREELRHSQSDEEAHSADRRRASTVEQQATSASGRLVLPAPLNGSLEPVSGNSASKETGFPNPPAVSPFGQSPRHNASVWSVLPQHRSATCPLDHILLNLLASRRALKANDALPSTLIGPDQPSVKPILDTAVASAVHPVSRVMSEPRLRYPMPRGLTTYRGTSRPAPTYVTDSHAPSIASRPRVRDMLIEHPDKYPFAVFSDVYSQSVTVNWPYNSADALSQDESALNTIFDKHIRKLSNWTMSPTFRDFYPELAAAVWSHD</sequence>
<evidence type="ECO:0000313" key="3">
    <source>
        <dbReference type="Proteomes" id="UP001521116"/>
    </source>
</evidence>
<gene>
    <name evidence="2" type="ORF">SLS56_009954</name>
</gene>
<evidence type="ECO:0000256" key="1">
    <source>
        <dbReference type="SAM" id="MobiDB-lite"/>
    </source>
</evidence>
<organism evidence="2 3">
    <name type="scientific">Neofusicoccum ribis</name>
    <dbReference type="NCBI Taxonomy" id="45134"/>
    <lineage>
        <taxon>Eukaryota</taxon>
        <taxon>Fungi</taxon>
        <taxon>Dikarya</taxon>
        <taxon>Ascomycota</taxon>
        <taxon>Pezizomycotina</taxon>
        <taxon>Dothideomycetes</taxon>
        <taxon>Dothideomycetes incertae sedis</taxon>
        <taxon>Botryosphaeriales</taxon>
        <taxon>Botryosphaeriaceae</taxon>
        <taxon>Neofusicoccum</taxon>
    </lineage>
</organism>
<reference evidence="2 3" key="1">
    <citation type="submission" date="2024-02" db="EMBL/GenBank/DDBJ databases">
        <title>De novo assembly and annotation of 12 fungi associated with fruit tree decline syndrome in Ontario, Canada.</title>
        <authorList>
            <person name="Sulman M."/>
            <person name="Ellouze W."/>
            <person name="Ilyukhin E."/>
        </authorList>
    </citation>
    <scope>NUCLEOTIDE SEQUENCE [LARGE SCALE GENOMIC DNA]</scope>
    <source>
        <strain evidence="2 3">M1-105</strain>
    </source>
</reference>
<dbReference type="Proteomes" id="UP001521116">
    <property type="component" value="Unassembled WGS sequence"/>
</dbReference>
<dbReference type="Gene3D" id="1.20.5.170">
    <property type="match status" value="1"/>
</dbReference>
<feature type="compositionally biased region" description="Polar residues" evidence="1">
    <location>
        <begin position="167"/>
        <end position="176"/>
    </location>
</feature>
<feature type="compositionally biased region" description="Basic and acidic residues" evidence="1">
    <location>
        <begin position="32"/>
        <end position="41"/>
    </location>
</feature>
<name>A0ABR3SH70_9PEZI</name>